<dbReference type="PANTHER" id="PTHR30373:SF2">
    <property type="entry name" value="UPF0603 PROTEIN YGCG"/>
    <property type="match status" value="1"/>
</dbReference>
<dbReference type="Proteomes" id="UP000444185">
    <property type="component" value="Unassembled WGS sequence"/>
</dbReference>
<accession>A0A844XVW4</accession>
<feature type="domain" description="TPM" evidence="3">
    <location>
        <begin position="32"/>
        <end position="155"/>
    </location>
</feature>
<dbReference type="PANTHER" id="PTHR30373">
    <property type="entry name" value="UPF0603 PROTEIN YGCG"/>
    <property type="match status" value="1"/>
</dbReference>
<feature type="transmembrane region" description="Helical" evidence="1">
    <location>
        <begin position="184"/>
        <end position="204"/>
    </location>
</feature>
<evidence type="ECO:0000313" key="4">
    <source>
        <dbReference type="EMBL" id="MXO50000.1"/>
    </source>
</evidence>
<gene>
    <name evidence="4" type="ORF">GRI42_01625</name>
</gene>
<keyword evidence="1" id="KW-0472">Membrane</keyword>
<keyword evidence="1" id="KW-0812">Transmembrane</keyword>
<comment type="caution">
    <text evidence="4">The sequence shown here is derived from an EMBL/GenBank/DDBJ whole genome shotgun (WGS) entry which is preliminary data.</text>
</comment>
<organism evidence="4 5">
    <name type="scientific">Qipengyuania gaetbuli</name>
    <dbReference type="NCBI Taxonomy" id="266952"/>
    <lineage>
        <taxon>Bacteria</taxon>
        <taxon>Pseudomonadati</taxon>
        <taxon>Pseudomonadota</taxon>
        <taxon>Alphaproteobacteria</taxon>
        <taxon>Sphingomonadales</taxon>
        <taxon>Erythrobacteraceae</taxon>
        <taxon>Qipengyuania</taxon>
    </lineage>
</organism>
<keyword evidence="1" id="KW-1133">Transmembrane helix</keyword>
<dbReference type="RefSeq" id="WP_160606319.1">
    <property type="nucleotide sequence ID" value="NZ_WTYF01000003.1"/>
</dbReference>
<dbReference type="EMBL" id="WTYF01000003">
    <property type="protein sequence ID" value="MXO50000.1"/>
    <property type="molecule type" value="Genomic_DNA"/>
</dbReference>
<evidence type="ECO:0000313" key="5">
    <source>
        <dbReference type="Proteomes" id="UP000444185"/>
    </source>
</evidence>
<feature type="chain" id="PRO_5032286433" evidence="2">
    <location>
        <begin position="22"/>
        <end position="280"/>
    </location>
</feature>
<protein>
    <submittedName>
        <fullName evidence="4">Methanol dehydrogenase</fullName>
    </submittedName>
</protein>
<sequence>MQRLILLLALVLAAFASPALAQDFPARPDGPVYDAADLLPAAEEETLAARLTEYNLATGNAVVVATEPTTGGRDIDLYSRDLAEYWDIGGAESEKGVLVYIARDDRQMAIKTARGVQGVLTDISAGRIIRDTMRPAFRQGDFPGGINGAVDQIIERLAMDPVDAAAIAEAEAASEAQRETEGSFPLGGFIWLAFIFFFFILPMLRGGRKARRYSRGPWGDAARDIILWEVGKAVVRGLEDGGRGGGWGGGGGFGGGGGGGFGGFGGGGGGFNGGGASGGW</sequence>
<dbReference type="Pfam" id="PF04536">
    <property type="entry name" value="TPM_phosphatase"/>
    <property type="match status" value="1"/>
</dbReference>
<name>A0A844XVW4_9SPHN</name>
<evidence type="ECO:0000256" key="2">
    <source>
        <dbReference type="SAM" id="SignalP"/>
    </source>
</evidence>
<dbReference type="Gene3D" id="3.10.310.50">
    <property type="match status" value="1"/>
</dbReference>
<evidence type="ECO:0000256" key="1">
    <source>
        <dbReference type="SAM" id="Phobius"/>
    </source>
</evidence>
<reference evidence="4 5" key="1">
    <citation type="submission" date="2019-12" db="EMBL/GenBank/DDBJ databases">
        <title>Genomic-based taxomic classification of the family Erythrobacteraceae.</title>
        <authorList>
            <person name="Xu L."/>
        </authorList>
    </citation>
    <scope>NUCLEOTIDE SEQUENCE [LARGE SCALE GENOMIC DNA]</scope>
    <source>
        <strain evidence="4 5">DSM 16225</strain>
    </source>
</reference>
<proteinExistence type="predicted"/>
<dbReference type="OrthoDB" id="9810918at2"/>
<dbReference type="AlphaFoldDB" id="A0A844XVW4"/>
<feature type="signal peptide" evidence="2">
    <location>
        <begin position="1"/>
        <end position="21"/>
    </location>
</feature>
<evidence type="ECO:0000259" key="3">
    <source>
        <dbReference type="Pfam" id="PF04536"/>
    </source>
</evidence>
<dbReference type="InterPro" id="IPR007621">
    <property type="entry name" value="TPM_dom"/>
</dbReference>
<keyword evidence="2" id="KW-0732">Signal</keyword>
<keyword evidence="5" id="KW-1185">Reference proteome</keyword>